<sequence>MVECLDGSCAVVVQTRDEKRKSFKHDESSAADIYQGLRDDLFRIGQNYFVFNFDLARIEGDLHDAWDELIHAAKRLPLDGAEHDRLVTLILELRELGQLQRKKKDTDLEEVAVMPNGERLWIDLPYLAEELYASWMRESTSLTRHERQSLAVFSGKLCAVGVCVPELAQSALWLLKEALETDRPETGPSTGSRALVRASPTIADLLPACLAWLKFGNGKLAKLSLENYRPTTVQVDVSSHSPGSLATGSGIESEGFSLARWLFWRQRLGDLYRHGCDEVAKLARACFEEMIYAGLAMSIDIPGEKRYLAKLFEALDKELASKPKWSCLGAEDIEIDPTWAIEDHGGGAA</sequence>
<dbReference type="AlphaFoldDB" id="A0A9W8QN65"/>
<comment type="caution">
    <text evidence="1">The sequence shown here is derived from an EMBL/GenBank/DDBJ whole genome shotgun (WGS) entry which is preliminary data.</text>
</comment>
<dbReference type="Proteomes" id="UP001144673">
    <property type="component" value="Chromosome 1"/>
</dbReference>
<reference evidence="1" key="1">
    <citation type="journal article" date="2023" name="Access Microbiol">
        <title>De-novo genome assembly for Akanthomyces muscarius, a biocontrol agent of insect agricultural pests.</title>
        <authorList>
            <person name="Erdos Z."/>
            <person name="Studholme D.J."/>
            <person name="Raymond B."/>
            <person name="Sharma M."/>
        </authorList>
    </citation>
    <scope>NUCLEOTIDE SEQUENCE</scope>
    <source>
        <strain evidence="1">Ve6</strain>
    </source>
</reference>
<dbReference type="KEGG" id="amus:LMH87_005160"/>
<name>A0A9W8QN65_AKAMU</name>
<gene>
    <name evidence="1" type="ORF">LMH87_005160</name>
</gene>
<organism evidence="1 2">
    <name type="scientific">Akanthomyces muscarius</name>
    <name type="common">Entomopathogenic fungus</name>
    <name type="synonym">Lecanicillium muscarium</name>
    <dbReference type="NCBI Taxonomy" id="2231603"/>
    <lineage>
        <taxon>Eukaryota</taxon>
        <taxon>Fungi</taxon>
        <taxon>Dikarya</taxon>
        <taxon>Ascomycota</taxon>
        <taxon>Pezizomycotina</taxon>
        <taxon>Sordariomycetes</taxon>
        <taxon>Hypocreomycetidae</taxon>
        <taxon>Hypocreales</taxon>
        <taxon>Cordycipitaceae</taxon>
        <taxon>Akanthomyces</taxon>
    </lineage>
</organism>
<keyword evidence="2" id="KW-1185">Reference proteome</keyword>
<dbReference type="EMBL" id="JAJHUN010000001">
    <property type="protein sequence ID" value="KAJ4163429.1"/>
    <property type="molecule type" value="Genomic_DNA"/>
</dbReference>
<evidence type="ECO:0000313" key="1">
    <source>
        <dbReference type="EMBL" id="KAJ4163429.1"/>
    </source>
</evidence>
<dbReference type="PANTHER" id="PTHR38797">
    <property type="entry name" value="NUCLEAR PORE COMPLEX PROTEIN NUP85-RELATED"/>
    <property type="match status" value="1"/>
</dbReference>
<dbReference type="InterPro" id="IPR022085">
    <property type="entry name" value="OpdG"/>
</dbReference>
<proteinExistence type="predicted"/>
<dbReference type="RefSeq" id="XP_056058344.1">
    <property type="nucleotide sequence ID" value="XM_056202826.1"/>
</dbReference>
<evidence type="ECO:0000313" key="2">
    <source>
        <dbReference type="Proteomes" id="UP001144673"/>
    </source>
</evidence>
<accession>A0A9W8QN65</accession>
<dbReference type="Pfam" id="PF12311">
    <property type="entry name" value="DUF3632"/>
    <property type="match status" value="1"/>
</dbReference>
<protein>
    <submittedName>
        <fullName evidence="1">Uncharacterized protein</fullName>
    </submittedName>
</protein>
<dbReference type="InterPro" id="IPR053204">
    <property type="entry name" value="Oxopyrrolidines_Biosynth-assoc"/>
</dbReference>
<dbReference type="GeneID" id="80892319"/>
<dbReference type="PANTHER" id="PTHR38797:SF4">
    <property type="entry name" value="NUCLEAR PORE COMPLEX PROTEIN NUP85"/>
    <property type="match status" value="1"/>
</dbReference>